<name>A0A1V9X916_9ACAR</name>
<protein>
    <submittedName>
        <fullName evidence="1">ATP-binding cassette sub-family A member 1-like</fullName>
    </submittedName>
</protein>
<dbReference type="GO" id="GO:0016020">
    <property type="term" value="C:membrane"/>
    <property type="evidence" value="ECO:0007669"/>
    <property type="project" value="InterPro"/>
</dbReference>
<dbReference type="Proteomes" id="UP000192247">
    <property type="component" value="Unassembled WGS sequence"/>
</dbReference>
<gene>
    <name evidence="1" type="ORF">BIW11_04235</name>
</gene>
<dbReference type="SUPFAM" id="SSF52540">
    <property type="entry name" value="P-loop containing nucleoside triphosphate hydrolases"/>
    <property type="match status" value="1"/>
</dbReference>
<sequence length="99" mass="11088">MKEKECFGLLDVNGAGKTTMFRIPSGDLLISSGNAHIGMCNLKADLKKLDALIDSVSDREMLRLFCLFWGRRVNKMHAVTSFMIRICDLVPHADKKTDS</sequence>
<evidence type="ECO:0000313" key="2">
    <source>
        <dbReference type="Proteomes" id="UP000192247"/>
    </source>
</evidence>
<evidence type="ECO:0000313" key="1">
    <source>
        <dbReference type="EMBL" id="OQR70037.1"/>
    </source>
</evidence>
<comment type="caution">
    <text evidence="1">The sequence shown here is derived from an EMBL/GenBank/DDBJ whole genome shotgun (WGS) entry which is preliminary data.</text>
</comment>
<accession>A0A1V9X916</accession>
<dbReference type="Gene3D" id="3.40.50.300">
    <property type="entry name" value="P-loop containing nucleotide triphosphate hydrolases"/>
    <property type="match status" value="1"/>
</dbReference>
<dbReference type="EMBL" id="MNPL01018682">
    <property type="protein sequence ID" value="OQR70037.1"/>
    <property type="molecule type" value="Genomic_DNA"/>
</dbReference>
<dbReference type="AlphaFoldDB" id="A0A1V9X916"/>
<organism evidence="1 2">
    <name type="scientific">Tropilaelaps mercedesae</name>
    <dbReference type="NCBI Taxonomy" id="418985"/>
    <lineage>
        <taxon>Eukaryota</taxon>
        <taxon>Metazoa</taxon>
        <taxon>Ecdysozoa</taxon>
        <taxon>Arthropoda</taxon>
        <taxon>Chelicerata</taxon>
        <taxon>Arachnida</taxon>
        <taxon>Acari</taxon>
        <taxon>Parasitiformes</taxon>
        <taxon>Mesostigmata</taxon>
        <taxon>Gamasina</taxon>
        <taxon>Dermanyssoidea</taxon>
        <taxon>Laelapidae</taxon>
        <taxon>Tropilaelaps</taxon>
    </lineage>
</organism>
<dbReference type="PANTHER" id="PTHR19229">
    <property type="entry name" value="ATP-BINDING CASSETTE TRANSPORTER SUBFAMILY A ABCA"/>
    <property type="match status" value="1"/>
</dbReference>
<dbReference type="GO" id="GO:0005319">
    <property type="term" value="F:lipid transporter activity"/>
    <property type="evidence" value="ECO:0007669"/>
    <property type="project" value="TreeGrafter"/>
</dbReference>
<dbReference type="GO" id="GO:0005524">
    <property type="term" value="F:ATP binding"/>
    <property type="evidence" value="ECO:0007669"/>
    <property type="project" value="UniProtKB-KW"/>
</dbReference>
<dbReference type="OrthoDB" id="6516159at2759"/>
<dbReference type="InParanoid" id="A0A1V9X916"/>
<dbReference type="InterPro" id="IPR027417">
    <property type="entry name" value="P-loop_NTPase"/>
</dbReference>
<dbReference type="InterPro" id="IPR026082">
    <property type="entry name" value="ABCA"/>
</dbReference>
<dbReference type="GO" id="GO:0140359">
    <property type="term" value="F:ABC-type transporter activity"/>
    <property type="evidence" value="ECO:0007669"/>
    <property type="project" value="InterPro"/>
</dbReference>
<dbReference type="STRING" id="418985.A0A1V9X916"/>
<keyword evidence="2" id="KW-1185">Reference proteome</keyword>
<keyword evidence="1" id="KW-0067">ATP-binding</keyword>
<proteinExistence type="predicted"/>
<reference evidence="1 2" key="1">
    <citation type="journal article" date="2017" name="Gigascience">
        <title>Draft genome of the honey bee ectoparasitic mite, Tropilaelaps mercedesae, is shaped by the parasitic life history.</title>
        <authorList>
            <person name="Dong X."/>
            <person name="Armstrong S.D."/>
            <person name="Xia D."/>
            <person name="Makepeace B.L."/>
            <person name="Darby A.C."/>
            <person name="Kadowaki T."/>
        </authorList>
    </citation>
    <scope>NUCLEOTIDE SEQUENCE [LARGE SCALE GENOMIC DNA]</scope>
    <source>
        <strain evidence="1">Wuxi-XJTLU</strain>
    </source>
</reference>
<keyword evidence="1" id="KW-0547">Nucleotide-binding</keyword>
<dbReference type="PANTHER" id="PTHR19229:SF250">
    <property type="entry name" value="ABC TRANSPORTER DOMAIN-CONTAINING PROTEIN-RELATED"/>
    <property type="match status" value="1"/>
</dbReference>